<evidence type="ECO:0000256" key="1">
    <source>
        <dbReference type="ARBA" id="ARBA00022737"/>
    </source>
</evidence>
<reference evidence="2" key="2">
    <citation type="submission" date="2021-09" db="EMBL/GenBank/DDBJ databases">
        <authorList>
            <person name="Jia N."/>
            <person name="Wang J."/>
            <person name="Shi W."/>
            <person name="Du L."/>
            <person name="Sun Y."/>
            <person name="Zhan W."/>
            <person name="Jiang J."/>
            <person name="Wang Q."/>
            <person name="Zhang B."/>
            <person name="Ji P."/>
            <person name="Sakyi L.B."/>
            <person name="Cui X."/>
            <person name="Yuan T."/>
            <person name="Jiang B."/>
            <person name="Yang W."/>
            <person name="Lam T.T.-Y."/>
            <person name="Chang Q."/>
            <person name="Ding S."/>
            <person name="Wang X."/>
            <person name="Zhu J."/>
            <person name="Ruan X."/>
            <person name="Zhao L."/>
            <person name="Wei J."/>
            <person name="Que T."/>
            <person name="Du C."/>
            <person name="Cheng J."/>
            <person name="Dai P."/>
            <person name="Han X."/>
            <person name="Huang E."/>
            <person name="Gao Y."/>
            <person name="Liu J."/>
            <person name="Shao H."/>
            <person name="Ye R."/>
            <person name="Li L."/>
            <person name="Wei W."/>
            <person name="Wang X."/>
            <person name="Wang C."/>
            <person name="Huo Q."/>
            <person name="Li W."/>
            <person name="Guo W."/>
            <person name="Chen H."/>
            <person name="Chen S."/>
            <person name="Zhou L."/>
            <person name="Zhou L."/>
            <person name="Ni X."/>
            <person name="Tian J."/>
            <person name="Zhou Y."/>
            <person name="Sheng Y."/>
            <person name="Liu T."/>
            <person name="Pan Y."/>
            <person name="Xia L."/>
            <person name="Li J."/>
            <person name="Zhao F."/>
            <person name="Cao W."/>
        </authorList>
    </citation>
    <scope>NUCLEOTIDE SEQUENCE</scope>
    <source>
        <strain evidence="2">Rmic-2018</strain>
        <tissue evidence="2">Larvae</tissue>
    </source>
</reference>
<proteinExistence type="predicted"/>
<dbReference type="InterPro" id="IPR052201">
    <property type="entry name" value="LRR-containing_regulator"/>
</dbReference>
<dbReference type="Gene3D" id="3.80.10.10">
    <property type="entry name" value="Ribonuclease Inhibitor"/>
    <property type="match status" value="2"/>
</dbReference>
<comment type="caution">
    <text evidence="2">The sequence shown here is derived from an EMBL/GenBank/DDBJ whole genome shotgun (WGS) entry which is preliminary data.</text>
</comment>
<sequence>MNCQLRSVVRELDLEKLNRRFPGLGLNVPCGVNDGGGGGEDGDSGPTSVCHVFDNLPQWNYVLWHVGLQLRELRVPGRLRLVHVFYRGGGGRPHRARSHLARILFRILLVQHNCVEGLHLDHSLIEGSGLGEYREFIVSALQKNEHPRGTVRSRRRHGEPWRAGRVLQCRDPSVLVDVVCTLLVATTRLTTLTMPRLILDDASGARLVTALRRNKTIEKLSLHGSVLHSYVPSGMARFSYFLASSTQLTSLSVDGVDMRPESTLKYIKSIILPLCIRSNLQKLRLSGFLLSAQCACLFAALVTASNGCLQSLDIRDCPWRLKSPVELPRDAEAIDGEQSGHPGLEPNSCRWVQVFDRTKPVQLSFLALSIQGLEPEHLRPLLNTAIDIEPLKTLSLSRVSQEKLKAVCRLIKETAMSGRVRIEGVHVVDSSALTDLREYPEALSKVVIRSFAERTPRVFSIAVRLACSLYLVTVLDLHLTQNTLLDIPALRALCNCLSTADSLRELSLRGCGQPDLTSTFDSEEQPFSVLLEAIFKNSAIRALQLNGLGLGDQNLAFCVSGVAASESLCEFAFASWNWAENDMFLRLLAFTFTVNDTITCVRLPTSTGCLGDEWFYIESTIGLNTGMLTRAVHFVMGKDSSPRCEASFVVLSGTNALTKKTEELTEDTASTDNI</sequence>
<dbReference type="VEuPathDB" id="VectorBase:LOC119179973"/>
<organism evidence="2 3">
    <name type="scientific">Rhipicephalus microplus</name>
    <name type="common">Cattle tick</name>
    <name type="synonym">Boophilus microplus</name>
    <dbReference type="NCBI Taxonomy" id="6941"/>
    <lineage>
        <taxon>Eukaryota</taxon>
        <taxon>Metazoa</taxon>
        <taxon>Ecdysozoa</taxon>
        <taxon>Arthropoda</taxon>
        <taxon>Chelicerata</taxon>
        <taxon>Arachnida</taxon>
        <taxon>Acari</taxon>
        <taxon>Parasitiformes</taxon>
        <taxon>Ixodida</taxon>
        <taxon>Ixodoidea</taxon>
        <taxon>Ixodidae</taxon>
        <taxon>Rhipicephalinae</taxon>
        <taxon>Rhipicephalus</taxon>
        <taxon>Boophilus</taxon>
    </lineage>
</organism>
<accession>A0A9J6EUM4</accession>
<dbReference type="PANTHER" id="PTHR24111:SF0">
    <property type="entry name" value="LEUCINE-RICH REPEAT-CONTAINING PROTEIN"/>
    <property type="match status" value="1"/>
</dbReference>
<dbReference type="PANTHER" id="PTHR24111">
    <property type="entry name" value="LEUCINE-RICH REPEAT-CONTAINING PROTEIN 34"/>
    <property type="match status" value="1"/>
</dbReference>
<evidence type="ECO:0000313" key="3">
    <source>
        <dbReference type="Proteomes" id="UP000821866"/>
    </source>
</evidence>
<dbReference type="EMBL" id="JABSTU010000002">
    <property type="protein sequence ID" value="KAH8037994.1"/>
    <property type="molecule type" value="Genomic_DNA"/>
</dbReference>
<keyword evidence="3" id="KW-1185">Reference proteome</keyword>
<protein>
    <submittedName>
        <fullName evidence="2">Uncharacterized protein</fullName>
    </submittedName>
</protein>
<name>A0A9J6EUM4_RHIMP</name>
<keyword evidence="1" id="KW-0677">Repeat</keyword>
<dbReference type="InterPro" id="IPR032675">
    <property type="entry name" value="LRR_dom_sf"/>
</dbReference>
<dbReference type="AlphaFoldDB" id="A0A9J6EUM4"/>
<dbReference type="SUPFAM" id="SSF52047">
    <property type="entry name" value="RNI-like"/>
    <property type="match status" value="1"/>
</dbReference>
<evidence type="ECO:0000313" key="2">
    <source>
        <dbReference type="EMBL" id="KAH8037994.1"/>
    </source>
</evidence>
<gene>
    <name evidence="2" type="ORF">HPB51_020514</name>
</gene>
<dbReference type="Proteomes" id="UP000821866">
    <property type="component" value="Chromosome 10"/>
</dbReference>
<reference evidence="2" key="1">
    <citation type="journal article" date="2020" name="Cell">
        <title>Large-Scale Comparative Analyses of Tick Genomes Elucidate Their Genetic Diversity and Vector Capacities.</title>
        <authorList>
            <consortium name="Tick Genome and Microbiome Consortium (TIGMIC)"/>
            <person name="Jia N."/>
            <person name="Wang J."/>
            <person name="Shi W."/>
            <person name="Du L."/>
            <person name="Sun Y."/>
            <person name="Zhan W."/>
            <person name="Jiang J.F."/>
            <person name="Wang Q."/>
            <person name="Zhang B."/>
            <person name="Ji P."/>
            <person name="Bell-Sakyi L."/>
            <person name="Cui X.M."/>
            <person name="Yuan T.T."/>
            <person name="Jiang B.G."/>
            <person name="Yang W.F."/>
            <person name="Lam T.T."/>
            <person name="Chang Q.C."/>
            <person name="Ding S.J."/>
            <person name="Wang X.J."/>
            <person name="Zhu J.G."/>
            <person name="Ruan X.D."/>
            <person name="Zhao L."/>
            <person name="Wei J.T."/>
            <person name="Ye R.Z."/>
            <person name="Que T.C."/>
            <person name="Du C.H."/>
            <person name="Zhou Y.H."/>
            <person name="Cheng J.X."/>
            <person name="Dai P.F."/>
            <person name="Guo W.B."/>
            <person name="Han X.H."/>
            <person name="Huang E.J."/>
            <person name="Li L.F."/>
            <person name="Wei W."/>
            <person name="Gao Y.C."/>
            <person name="Liu J.Z."/>
            <person name="Shao H.Z."/>
            <person name="Wang X."/>
            <person name="Wang C.C."/>
            <person name="Yang T.C."/>
            <person name="Huo Q.B."/>
            <person name="Li W."/>
            <person name="Chen H.Y."/>
            <person name="Chen S.E."/>
            <person name="Zhou L.G."/>
            <person name="Ni X.B."/>
            <person name="Tian J.H."/>
            <person name="Sheng Y."/>
            <person name="Liu T."/>
            <person name="Pan Y.S."/>
            <person name="Xia L.Y."/>
            <person name="Li J."/>
            <person name="Zhao F."/>
            <person name="Cao W.C."/>
        </authorList>
    </citation>
    <scope>NUCLEOTIDE SEQUENCE</scope>
    <source>
        <strain evidence="2">Rmic-2018</strain>
    </source>
</reference>